<dbReference type="Proteomes" id="UP001482620">
    <property type="component" value="Unassembled WGS sequence"/>
</dbReference>
<keyword evidence="2" id="KW-1185">Reference proteome</keyword>
<proteinExistence type="predicted"/>
<sequence>MFCIYIKAHMNEILSIKTEQEFLKILFINNIICDSNVVDVSWRLPPAASVTGHSAVQGLFLAPSLCQHLCKMSKFNCPPFRKINFSCFYAICLRLLVAYQACRHPFEVSILHITQNGAEAKQKTQHKKKSEIVLHSKDR</sequence>
<accession>A0ABV0U5E7</accession>
<reference evidence="1 2" key="1">
    <citation type="submission" date="2021-06" db="EMBL/GenBank/DDBJ databases">
        <authorList>
            <person name="Palmer J.M."/>
        </authorList>
    </citation>
    <scope>NUCLEOTIDE SEQUENCE [LARGE SCALE GENOMIC DNA]</scope>
    <source>
        <strain evidence="2">if_2019</strain>
        <tissue evidence="1">Muscle</tissue>
    </source>
</reference>
<organism evidence="1 2">
    <name type="scientific">Ilyodon furcidens</name>
    <name type="common">goldbreast splitfin</name>
    <dbReference type="NCBI Taxonomy" id="33524"/>
    <lineage>
        <taxon>Eukaryota</taxon>
        <taxon>Metazoa</taxon>
        <taxon>Chordata</taxon>
        <taxon>Craniata</taxon>
        <taxon>Vertebrata</taxon>
        <taxon>Euteleostomi</taxon>
        <taxon>Actinopterygii</taxon>
        <taxon>Neopterygii</taxon>
        <taxon>Teleostei</taxon>
        <taxon>Neoteleostei</taxon>
        <taxon>Acanthomorphata</taxon>
        <taxon>Ovalentaria</taxon>
        <taxon>Atherinomorphae</taxon>
        <taxon>Cyprinodontiformes</taxon>
        <taxon>Goodeidae</taxon>
        <taxon>Ilyodon</taxon>
    </lineage>
</organism>
<protein>
    <submittedName>
        <fullName evidence="1">Uncharacterized protein</fullName>
    </submittedName>
</protein>
<comment type="caution">
    <text evidence="1">The sequence shown here is derived from an EMBL/GenBank/DDBJ whole genome shotgun (WGS) entry which is preliminary data.</text>
</comment>
<evidence type="ECO:0000313" key="2">
    <source>
        <dbReference type="Proteomes" id="UP001482620"/>
    </source>
</evidence>
<gene>
    <name evidence="1" type="ORF">ILYODFUR_014568</name>
</gene>
<name>A0ABV0U5E7_9TELE</name>
<evidence type="ECO:0000313" key="1">
    <source>
        <dbReference type="EMBL" id="MEQ2240409.1"/>
    </source>
</evidence>
<dbReference type="EMBL" id="JAHRIQ010059160">
    <property type="protein sequence ID" value="MEQ2240409.1"/>
    <property type="molecule type" value="Genomic_DNA"/>
</dbReference>